<dbReference type="GO" id="GO:0005506">
    <property type="term" value="F:iron ion binding"/>
    <property type="evidence" value="ECO:0007669"/>
    <property type="project" value="TreeGrafter"/>
</dbReference>
<evidence type="ECO:0000256" key="4">
    <source>
        <dbReference type="SAM" id="Phobius"/>
    </source>
</evidence>
<protein>
    <submittedName>
        <fullName evidence="5">Hydrogenase formation protein HypD</fullName>
    </submittedName>
</protein>
<dbReference type="InterPro" id="IPR002780">
    <property type="entry name" value="Hyd_form_HypD"/>
</dbReference>
<dbReference type="Proteomes" id="UP000320679">
    <property type="component" value="Unassembled WGS sequence"/>
</dbReference>
<dbReference type="PANTHER" id="PTHR30149:SF0">
    <property type="entry name" value="HYDROGENASE MATURATION FACTOR HYPD"/>
    <property type="match status" value="1"/>
</dbReference>
<dbReference type="GO" id="GO:0051539">
    <property type="term" value="F:4 iron, 4 sulfur cluster binding"/>
    <property type="evidence" value="ECO:0007669"/>
    <property type="project" value="TreeGrafter"/>
</dbReference>
<keyword evidence="2" id="KW-0479">Metal-binding</keyword>
<name>A0A523UR35_UNCAE</name>
<dbReference type="PIRSF" id="PIRSF005622">
    <property type="entry name" value="Hydrgn_mat_hypD"/>
    <property type="match status" value="1"/>
</dbReference>
<sequence length="366" mass="40612">MKYLSEFRQKEPARRLVRKIHQLMEDIDREISLMEVCGTHTMAVFRYGITDLLPEKLHLLAGPGCPVCVTSNDYIDKAIAYAHQDKVIIATFGDMVKVPGSRSSLAQEVSEGAQVKVVYSSLEAIKIAQRNPQKKIVFLGIGFETTAPTVAASILMASKGDISNYLVLSGHKIMPPAMQALVEDHQIGIDGFLCPGHVSTITGSKIYEFLARKYRIPCVVAGFEPLDILESIHLLLSQKKLGQAKVENEYRRAVTYQGNLKAQKLMDMVFEKRSTSWRGIGEIPGSGLKIRKEYSFLNAEVRLPLKVRKSREHPECICGDILRGLKSPLNCSLLKKVCTPSHPVGACMVSSEGTCAAYYKYSEGKF</sequence>
<evidence type="ECO:0000313" key="6">
    <source>
        <dbReference type="Proteomes" id="UP000320679"/>
    </source>
</evidence>
<dbReference type="Pfam" id="PF01924">
    <property type="entry name" value="HypD"/>
    <property type="match status" value="1"/>
</dbReference>
<keyword evidence="4" id="KW-1133">Transmembrane helix</keyword>
<proteinExistence type="inferred from homology"/>
<keyword evidence="4" id="KW-0812">Transmembrane</keyword>
<dbReference type="EMBL" id="SOJK01000188">
    <property type="protein sequence ID" value="TET44984.1"/>
    <property type="molecule type" value="Genomic_DNA"/>
</dbReference>
<dbReference type="GO" id="GO:0051604">
    <property type="term" value="P:protein maturation"/>
    <property type="evidence" value="ECO:0007669"/>
    <property type="project" value="TreeGrafter"/>
</dbReference>
<dbReference type="Gene3D" id="6.10.20.100">
    <property type="match status" value="1"/>
</dbReference>
<accession>A0A523UR35</accession>
<dbReference type="PANTHER" id="PTHR30149">
    <property type="entry name" value="HYDROGENASE PROTEIN ASSEMBLY PROTEIN HYPD"/>
    <property type="match status" value="1"/>
</dbReference>
<comment type="caution">
    <text evidence="5">The sequence shown here is derived from an EMBL/GenBank/DDBJ whole genome shotgun (WGS) entry which is preliminary data.</text>
</comment>
<evidence type="ECO:0000313" key="5">
    <source>
        <dbReference type="EMBL" id="TET44984.1"/>
    </source>
</evidence>
<dbReference type="InterPro" id="IPR042244">
    <property type="entry name" value="HypD_2_sf"/>
</dbReference>
<evidence type="ECO:0000256" key="2">
    <source>
        <dbReference type="ARBA" id="ARBA00022723"/>
    </source>
</evidence>
<dbReference type="InterPro" id="IPR042243">
    <property type="entry name" value="HypD_1"/>
</dbReference>
<gene>
    <name evidence="5" type="primary">hypD</name>
    <name evidence="5" type="ORF">E3J59_04405</name>
</gene>
<dbReference type="NCBIfam" id="TIGR00075">
    <property type="entry name" value="hypD"/>
    <property type="match status" value="1"/>
</dbReference>
<comment type="similarity">
    <text evidence="1">Belongs to the HypD family.</text>
</comment>
<keyword evidence="4" id="KW-0472">Membrane</keyword>
<dbReference type="AlphaFoldDB" id="A0A523UR35"/>
<reference evidence="5 6" key="1">
    <citation type="submission" date="2019-03" db="EMBL/GenBank/DDBJ databases">
        <title>Metabolic potential of uncultured bacteria and archaea associated with petroleum seepage in deep-sea sediments.</title>
        <authorList>
            <person name="Dong X."/>
            <person name="Hubert C."/>
        </authorList>
    </citation>
    <scope>NUCLEOTIDE SEQUENCE [LARGE SCALE GENOMIC DNA]</scope>
    <source>
        <strain evidence="5">E29_bin78</strain>
    </source>
</reference>
<evidence type="ECO:0000256" key="1">
    <source>
        <dbReference type="ARBA" id="ARBA00007888"/>
    </source>
</evidence>
<dbReference type="Gene3D" id="3.40.50.11750">
    <property type="entry name" value="HypD, alpha/beta domain 1"/>
    <property type="match status" value="2"/>
</dbReference>
<dbReference type="GO" id="GO:0070025">
    <property type="term" value="F:carbon monoxide binding"/>
    <property type="evidence" value="ECO:0007669"/>
    <property type="project" value="TreeGrafter"/>
</dbReference>
<evidence type="ECO:0000256" key="3">
    <source>
        <dbReference type="ARBA" id="ARBA00023004"/>
    </source>
</evidence>
<organism evidence="5 6">
    <name type="scientific">Aerophobetes bacterium</name>
    <dbReference type="NCBI Taxonomy" id="2030807"/>
    <lineage>
        <taxon>Bacteria</taxon>
        <taxon>Candidatus Aerophobota</taxon>
    </lineage>
</organism>
<feature type="transmembrane region" description="Helical" evidence="4">
    <location>
        <begin position="136"/>
        <end position="157"/>
    </location>
</feature>
<keyword evidence="3" id="KW-0408">Iron</keyword>